<feature type="compositionally biased region" description="Polar residues" evidence="1">
    <location>
        <begin position="498"/>
        <end position="516"/>
    </location>
</feature>
<dbReference type="EMBL" id="CAUYUJ010000712">
    <property type="protein sequence ID" value="CAK0792104.1"/>
    <property type="molecule type" value="Genomic_DNA"/>
</dbReference>
<evidence type="ECO:0000313" key="2">
    <source>
        <dbReference type="EMBL" id="CAK0792104.1"/>
    </source>
</evidence>
<dbReference type="Proteomes" id="UP001189429">
    <property type="component" value="Unassembled WGS sequence"/>
</dbReference>
<protein>
    <recommendedName>
        <fullName evidence="4">Selenoprotein O</fullName>
    </recommendedName>
</protein>
<gene>
    <name evidence="2" type="ORF">PCOR1329_LOCUS2805</name>
</gene>
<organism evidence="2 3">
    <name type="scientific">Prorocentrum cordatum</name>
    <dbReference type="NCBI Taxonomy" id="2364126"/>
    <lineage>
        <taxon>Eukaryota</taxon>
        <taxon>Sar</taxon>
        <taxon>Alveolata</taxon>
        <taxon>Dinophyceae</taxon>
        <taxon>Prorocentrales</taxon>
        <taxon>Prorocentraceae</taxon>
        <taxon>Prorocentrum</taxon>
    </lineage>
</organism>
<accession>A0ABN9PL86</accession>
<comment type="caution">
    <text evidence="2">The sequence shown here is derived from an EMBL/GenBank/DDBJ whole genome shotgun (WGS) entry which is preliminary data.</text>
</comment>
<sequence>PSGSCGASEDMRSHGRRACTVAAGAAALLSHPLSKRPRVSGAVPFVPMRVLQWNVFEDGLTDAPGSLGFSSEFDRRFSTVLGHLCRSGSGSDFLGFGKARDFSQLPPVGPIDSTSAFFSFIDVVYCALYHSLGGEARFGDSAPGDAPNLGNSLRTLFLHSAPTEPAGSTSPTEWHTPRFDEELKKISAPTAVADRVRRLRGQVFEPSRGVLSWDRASLDGVWKRDKNVWRDKWIPDLSAMMSPPPALEPEVAEALSRLMHVARDGDRDDTDMTSLIAVSLGDSGDLQRVRTFTLQASVRWLLVQMCQHSADNAQAGPAVAAFAGLGEAPGSAEARADALLPEVLRAVEAWFSEAVLASRHARVCQRVGQLSPDVATLVEFDEQWRRHGLPASRRYAAVSGRGTASVMFDSDQFERVEELGGVKVAQTIQEQHGVCPKSSCVVLLRRRGDAALVLVAAVHLESAPPSDSAKVQLRAGQLRATLAHLSETATPLRPPGTASRSCWAGTSTPCRRSSCTAAGAPSGSLRPSSACGRG</sequence>
<name>A0ABN9PL86_9DINO</name>
<keyword evidence="3" id="KW-1185">Reference proteome</keyword>
<feature type="region of interest" description="Disordered" evidence="1">
    <location>
        <begin position="486"/>
        <end position="534"/>
    </location>
</feature>
<feature type="non-terminal residue" evidence="2">
    <location>
        <position position="1"/>
    </location>
</feature>
<proteinExistence type="predicted"/>
<reference evidence="2" key="1">
    <citation type="submission" date="2023-10" db="EMBL/GenBank/DDBJ databases">
        <authorList>
            <person name="Chen Y."/>
            <person name="Shah S."/>
            <person name="Dougan E. K."/>
            <person name="Thang M."/>
            <person name="Chan C."/>
        </authorList>
    </citation>
    <scope>NUCLEOTIDE SEQUENCE [LARGE SCALE GENOMIC DNA]</scope>
</reference>
<evidence type="ECO:0000313" key="3">
    <source>
        <dbReference type="Proteomes" id="UP001189429"/>
    </source>
</evidence>
<evidence type="ECO:0008006" key="4">
    <source>
        <dbReference type="Google" id="ProtNLM"/>
    </source>
</evidence>
<evidence type="ECO:0000256" key="1">
    <source>
        <dbReference type="SAM" id="MobiDB-lite"/>
    </source>
</evidence>